<dbReference type="WBParaSite" id="HNAJ_0001002501-mRNA-1">
    <property type="protein sequence ID" value="HNAJ_0001002501-mRNA-1"/>
    <property type="gene ID" value="HNAJ_0001002501"/>
</dbReference>
<evidence type="ECO:0000313" key="3">
    <source>
        <dbReference type="WBParaSite" id="HNAJ_0001002501-mRNA-1"/>
    </source>
</evidence>
<reference evidence="1 2" key="2">
    <citation type="submission" date="2018-11" db="EMBL/GenBank/DDBJ databases">
        <authorList>
            <consortium name="Pathogen Informatics"/>
        </authorList>
    </citation>
    <scope>NUCLEOTIDE SEQUENCE [LARGE SCALE GENOMIC DNA]</scope>
</reference>
<evidence type="ECO:0000313" key="1">
    <source>
        <dbReference type="EMBL" id="VDO06994.1"/>
    </source>
</evidence>
<dbReference type="EMBL" id="UZAE01012847">
    <property type="protein sequence ID" value="VDO06994.1"/>
    <property type="molecule type" value="Genomic_DNA"/>
</dbReference>
<dbReference type="AlphaFoldDB" id="A0A0R3TR33"/>
<organism evidence="3">
    <name type="scientific">Rodentolepis nana</name>
    <name type="common">Dwarf tapeworm</name>
    <name type="synonym">Hymenolepis nana</name>
    <dbReference type="NCBI Taxonomy" id="102285"/>
    <lineage>
        <taxon>Eukaryota</taxon>
        <taxon>Metazoa</taxon>
        <taxon>Spiralia</taxon>
        <taxon>Lophotrochozoa</taxon>
        <taxon>Platyhelminthes</taxon>
        <taxon>Cestoda</taxon>
        <taxon>Eucestoda</taxon>
        <taxon>Cyclophyllidea</taxon>
        <taxon>Hymenolepididae</taxon>
        <taxon>Rodentolepis</taxon>
    </lineage>
</organism>
<dbReference type="Proteomes" id="UP000278807">
    <property type="component" value="Unassembled WGS sequence"/>
</dbReference>
<name>A0A0R3TR33_RODNA</name>
<evidence type="ECO:0000313" key="2">
    <source>
        <dbReference type="Proteomes" id="UP000278807"/>
    </source>
</evidence>
<accession>A0A0R3TR33</accession>
<reference evidence="3" key="1">
    <citation type="submission" date="2017-02" db="UniProtKB">
        <authorList>
            <consortium name="WormBaseParasite"/>
        </authorList>
    </citation>
    <scope>IDENTIFICATION</scope>
</reference>
<gene>
    <name evidence="1" type="ORF">HNAJ_LOCUS10020</name>
</gene>
<protein>
    <submittedName>
        <fullName evidence="3">MADS-box domain-containing protein</fullName>
    </submittedName>
</protein>
<sequence>MTVLDYNKIFSRSRRRTRRSGPKITQDIYRRAVVYSLKSRKAKLSKIFQLKNTQSTSLSNDRPAFDSLEPSCSRPNEGEVAVYNTKTELEVGYNAPYTGQIHFPQPSSSIPGLQTPSMDIDDSFYDPQFPILSYLLNNPYGYLPPDMLHLYPPPSQKYQVIPIPT</sequence>
<proteinExistence type="predicted"/>
<keyword evidence="2" id="KW-1185">Reference proteome</keyword>